<feature type="non-terminal residue" evidence="1">
    <location>
        <position position="49"/>
    </location>
</feature>
<dbReference type="EMBL" id="CAJVPY010030055">
    <property type="protein sequence ID" value="CAG8794954.1"/>
    <property type="molecule type" value="Genomic_DNA"/>
</dbReference>
<keyword evidence="2" id="KW-1185">Reference proteome</keyword>
<proteinExistence type="predicted"/>
<evidence type="ECO:0000313" key="1">
    <source>
        <dbReference type="EMBL" id="CAG8794954.1"/>
    </source>
</evidence>
<name>A0A9N9JWD3_9GLOM</name>
<protein>
    <submittedName>
        <fullName evidence="1">19468_t:CDS:1</fullName>
    </submittedName>
</protein>
<organism evidence="1 2">
    <name type="scientific">Dentiscutata erythropus</name>
    <dbReference type="NCBI Taxonomy" id="1348616"/>
    <lineage>
        <taxon>Eukaryota</taxon>
        <taxon>Fungi</taxon>
        <taxon>Fungi incertae sedis</taxon>
        <taxon>Mucoromycota</taxon>
        <taxon>Glomeromycotina</taxon>
        <taxon>Glomeromycetes</taxon>
        <taxon>Diversisporales</taxon>
        <taxon>Gigasporaceae</taxon>
        <taxon>Dentiscutata</taxon>
    </lineage>
</organism>
<dbReference type="AlphaFoldDB" id="A0A9N9JWD3"/>
<evidence type="ECO:0000313" key="2">
    <source>
        <dbReference type="Proteomes" id="UP000789405"/>
    </source>
</evidence>
<gene>
    <name evidence="1" type="ORF">DERYTH_LOCUS22171</name>
</gene>
<dbReference type="Proteomes" id="UP000789405">
    <property type="component" value="Unassembled WGS sequence"/>
</dbReference>
<comment type="caution">
    <text evidence="1">The sequence shown here is derived from an EMBL/GenBank/DDBJ whole genome shotgun (WGS) entry which is preliminary data.</text>
</comment>
<accession>A0A9N9JWD3</accession>
<reference evidence="1" key="1">
    <citation type="submission" date="2021-06" db="EMBL/GenBank/DDBJ databases">
        <authorList>
            <person name="Kallberg Y."/>
            <person name="Tangrot J."/>
            <person name="Rosling A."/>
        </authorList>
    </citation>
    <scope>NUCLEOTIDE SEQUENCE</scope>
    <source>
        <strain evidence="1">MA453B</strain>
    </source>
</reference>
<sequence length="49" mass="5694">MGLVIGLMDKGLLLPEAIEQVLAKAEEKKRTSLNKNLYYFINKEEHEFK</sequence>